<comment type="caution">
    <text evidence="1">The sequence shown here is derived from an EMBL/GenBank/DDBJ whole genome shotgun (WGS) entry which is preliminary data.</text>
</comment>
<organism evidence="1 2">
    <name type="scientific">Nosema granulosis</name>
    <dbReference type="NCBI Taxonomy" id="83296"/>
    <lineage>
        <taxon>Eukaryota</taxon>
        <taxon>Fungi</taxon>
        <taxon>Fungi incertae sedis</taxon>
        <taxon>Microsporidia</taxon>
        <taxon>Nosematidae</taxon>
        <taxon>Nosema</taxon>
    </lineage>
</organism>
<evidence type="ECO:0000313" key="1">
    <source>
        <dbReference type="EMBL" id="KAF9763291.1"/>
    </source>
</evidence>
<reference evidence="1 2" key="1">
    <citation type="journal article" date="2020" name="Genome Biol. Evol.">
        <title>Comparative genomics of strictly vertically transmitted, feminizing microsporidia endosymbionts of amphipod crustaceans.</title>
        <authorList>
            <person name="Cormier A."/>
            <person name="Chebbi M.A."/>
            <person name="Giraud I."/>
            <person name="Wattier R."/>
            <person name="Teixeira M."/>
            <person name="Gilbert C."/>
            <person name="Rigaud T."/>
            <person name="Cordaux R."/>
        </authorList>
    </citation>
    <scope>NUCLEOTIDE SEQUENCE [LARGE SCALE GENOMIC DNA]</scope>
    <source>
        <strain evidence="1 2">Ou3-Ou53</strain>
    </source>
</reference>
<dbReference type="OrthoDB" id="755951at2759"/>
<dbReference type="SUPFAM" id="SSF53756">
    <property type="entry name" value="UDP-Glycosyltransferase/glycogen phosphorylase"/>
    <property type="match status" value="1"/>
</dbReference>
<dbReference type="GO" id="GO:0005829">
    <property type="term" value="C:cytosol"/>
    <property type="evidence" value="ECO:0007669"/>
    <property type="project" value="TreeGrafter"/>
</dbReference>
<dbReference type="AlphaFoldDB" id="A0A9P6H1W5"/>
<proteinExistence type="predicted"/>
<keyword evidence="2" id="KW-1185">Reference proteome</keyword>
<dbReference type="EMBL" id="SBJO01000083">
    <property type="protein sequence ID" value="KAF9763291.1"/>
    <property type="molecule type" value="Genomic_DNA"/>
</dbReference>
<dbReference type="PANTHER" id="PTHR10788:SF106">
    <property type="entry name" value="BCDNA.GH08860"/>
    <property type="match status" value="1"/>
</dbReference>
<gene>
    <name evidence="1" type="primary">TPS1</name>
    <name evidence="1" type="ORF">NGRA_1367</name>
</gene>
<dbReference type="Gene3D" id="3.40.50.2000">
    <property type="entry name" value="Glycogen Phosphorylase B"/>
    <property type="match status" value="2"/>
</dbReference>
<sequence>MKLIVVSNRLPITVKRNDQGFEYFHSSGGLVTGLESIKNKIKFLWFGNISSQGLSDSDKTKIRSDCKSKFNSCPVFIDPKLNHDSYNGFCNAVLWPMLHHFIDDVNQTNYNYEAYMKYNEIFCEKISEIAKEGDIIWVHDYHLMALPKMLRERWGDKVKIMFFLHTPFPTEVALNTLKCRKEILASLNSSDLVSFHSYEYVLNYIQCCHDNKLAEPKNIDAVPIGIDPTLFTECLKKPETQDRIRYFLNKFDGKHVVLGVDRTDYIKGIPQRMIAFKNFLNKYEKYRDNTVMLQIAVPSRMDVKEYQSYVGYTNELVADVNSTIGNVDDNYIYLLNNSVDFPTLCALYYISDVLLITSLRDGMNLVAMEYIACQEENQGIIVLSELTGVATTLPGSITMNAWTVDEITESLHRALELSPKERKTRFKINSDNVYKFTSYEWAENNLDKLCDDWREILTTDE</sequence>
<dbReference type="Proteomes" id="UP000740883">
    <property type="component" value="Unassembled WGS sequence"/>
</dbReference>
<name>A0A9P6H1W5_9MICR</name>
<dbReference type="InterPro" id="IPR001830">
    <property type="entry name" value="Glyco_trans_20"/>
</dbReference>
<dbReference type="GO" id="GO:0004805">
    <property type="term" value="F:trehalose-phosphatase activity"/>
    <property type="evidence" value="ECO:0007669"/>
    <property type="project" value="TreeGrafter"/>
</dbReference>
<dbReference type="CDD" id="cd03788">
    <property type="entry name" value="GT20_TPS"/>
    <property type="match status" value="1"/>
</dbReference>
<evidence type="ECO:0000313" key="2">
    <source>
        <dbReference type="Proteomes" id="UP000740883"/>
    </source>
</evidence>
<protein>
    <submittedName>
        <fullName evidence="1">Alpha,alpha-trehalose-phosphate synthase [UDP-forming]</fullName>
    </submittedName>
</protein>
<dbReference type="PANTHER" id="PTHR10788">
    <property type="entry name" value="TREHALOSE-6-PHOSPHATE SYNTHASE"/>
    <property type="match status" value="1"/>
</dbReference>
<accession>A0A9P6H1W5</accession>
<dbReference type="GO" id="GO:0005992">
    <property type="term" value="P:trehalose biosynthetic process"/>
    <property type="evidence" value="ECO:0007669"/>
    <property type="project" value="InterPro"/>
</dbReference>
<dbReference type="GO" id="GO:0003825">
    <property type="term" value="F:alpha,alpha-trehalose-phosphate synthase (UDP-forming) activity"/>
    <property type="evidence" value="ECO:0007669"/>
    <property type="project" value="TreeGrafter"/>
</dbReference>
<dbReference type="Pfam" id="PF00982">
    <property type="entry name" value="Glyco_transf_20"/>
    <property type="match status" value="1"/>
</dbReference>